<evidence type="ECO:0000256" key="1">
    <source>
        <dbReference type="SAM" id="MobiDB-lite"/>
    </source>
</evidence>
<dbReference type="Proteomes" id="UP000599074">
    <property type="component" value="Unassembled WGS sequence"/>
</dbReference>
<name>A0A8J3TGN3_9ACTN</name>
<proteinExistence type="predicted"/>
<comment type="caution">
    <text evidence="2">The sequence shown here is derived from an EMBL/GenBank/DDBJ whole genome shotgun (WGS) entry which is preliminary data.</text>
</comment>
<reference evidence="2" key="1">
    <citation type="submission" date="2021-01" db="EMBL/GenBank/DDBJ databases">
        <title>Whole genome shotgun sequence of Planosporangium mesophilum NBRC 109066.</title>
        <authorList>
            <person name="Komaki H."/>
            <person name="Tamura T."/>
        </authorList>
    </citation>
    <scope>NUCLEOTIDE SEQUENCE</scope>
    <source>
        <strain evidence="2">NBRC 109066</strain>
    </source>
</reference>
<protein>
    <submittedName>
        <fullName evidence="2">Uncharacterized protein</fullName>
    </submittedName>
</protein>
<organism evidence="2 3">
    <name type="scientific">Planosporangium mesophilum</name>
    <dbReference type="NCBI Taxonomy" id="689768"/>
    <lineage>
        <taxon>Bacteria</taxon>
        <taxon>Bacillati</taxon>
        <taxon>Actinomycetota</taxon>
        <taxon>Actinomycetes</taxon>
        <taxon>Micromonosporales</taxon>
        <taxon>Micromonosporaceae</taxon>
        <taxon>Planosporangium</taxon>
    </lineage>
</organism>
<evidence type="ECO:0000313" key="2">
    <source>
        <dbReference type="EMBL" id="GII21120.1"/>
    </source>
</evidence>
<dbReference type="RefSeq" id="WP_168112675.1">
    <property type="nucleotide sequence ID" value="NZ_BOON01000005.1"/>
</dbReference>
<evidence type="ECO:0000313" key="3">
    <source>
        <dbReference type="Proteomes" id="UP000599074"/>
    </source>
</evidence>
<dbReference type="EMBL" id="BOON01000005">
    <property type="protein sequence ID" value="GII21120.1"/>
    <property type="molecule type" value="Genomic_DNA"/>
</dbReference>
<dbReference type="AlphaFoldDB" id="A0A8J3TGN3"/>
<feature type="region of interest" description="Disordered" evidence="1">
    <location>
        <begin position="364"/>
        <end position="383"/>
    </location>
</feature>
<gene>
    <name evidence="2" type="ORF">Pme01_07170</name>
</gene>
<sequence length="383" mass="39480">MTEPSQALEQITLEAELVDEDAEREIAKAVSGRQAIARKYARWVRRRNPDATPAEIIKALERHYLTAISVAGGIVTAGGIAVSFIPGGGAAKTGVKAGVKAAAIGLAKTAAATNLLPAADEQLHFEITAMFGLALADIHGITYDQDQAKALVYGLSNSRVSQAQITSFATDLAKASPSSAVDMGQRIADGRGDWSHWASTLAGSLPGDGAKSLIQSIQGGKLEDLREQLGKRGQTAVEFSVGAVLSGASRFVFGREVVVAAQGAFPPAPEAFPDHLAVEVKEKPDKGDEPNRALLALESAAQATGGWVGGAATAVGSGVTTAASTVSRPFRSVDLDGDGIPDEPQALTAAKGVLDGAKNLGAGLAGFMRPKKRGRHDAGDEDD</sequence>
<keyword evidence="3" id="KW-1185">Reference proteome</keyword>
<accession>A0A8J3TGN3</accession>